<accession>A0ABU1TTN3</accession>
<evidence type="ECO:0000256" key="1">
    <source>
        <dbReference type="SAM" id="Phobius"/>
    </source>
</evidence>
<keyword evidence="1" id="KW-0812">Transmembrane</keyword>
<gene>
    <name evidence="2" type="ORF">J2X31_003259</name>
</gene>
<keyword evidence="1" id="KW-0472">Membrane</keyword>
<organism evidence="2 3">
    <name type="scientific">Flavobacterium arsenatis</name>
    <dbReference type="NCBI Taxonomy" id="1484332"/>
    <lineage>
        <taxon>Bacteria</taxon>
        <taxon>Pseudomonadati</taxon>
        <taxon>Bacteroidota</taxon>
        <taxon>Flavobacteriia</taxon>
        <taxon>Flavobacteriales</taxon>
        <taxon>Flavobacteriaceae</taxon>
        <taxon>Flavobacterium</taxon>
    </lineage>
</organism>
<name>A0ABU1TTN3_9FLAO</name>
<keyword evidence="1" id="KW-1133">Transmembrane helix</keyword>
<proteinExistence type="predicted"/>
<dbReference type="EMBL" id="JAVDVI010000017">
    <property type="protein sequence ID" value="MDR6969232.1"/>
    <property type="molecule type" value="Genomic_DNA"/>
</dbReference>
<feature type="transmembrane region" description="Helical" evidence="1">
    <location>
        <begin position="47"/>
        <end position="66"/>
    </location>
</feature>
<evidence type="ECO:0000313" key="2">
    <source>
        <dbReference type="EMBL" id="MDR6969232.1"/>
    </source>
</evidence>
<comment type="caution">
    <text evidence="2">The sequence shown here is derived from an EMBL/GenBank/DDBJ whole genome shotgun (WGS) entry which is preliminary data.</text>
</comment>
<dbReference type="RefSeq" id="WP_310028067.1">
    <property type="nucleotide sequence ID" value="NZ_JAVDVI010000017.1"/>
</dbReference>
<sequence length="251" mass="28545">MEDKELFDFFKNKSATFDEMPSDEVWNKIQTNIVAPKSTTFFSIAKVIILSTFILATAVTIGILLYTNSKTIIEDEIITPKDNILSQEPSSTESEIDILKNPAKADTLKPKKVLVKKSIIVVKSDTITVLKRLHPFLKTDSIKTISPIIEIDSLKIKPPVKGNQLLFETKKSLTKTEFDSFVQKILEETKTNYGTLVVIKAKGHKLFRQIVKFPEKLQIPQTIIEPSHYTSEIIRKDSLLTKDSLYFNLKK</sequence>
<keyword evidence="3" id="KW-1185">Reference proteome</keyword>
<protein>
    <submittedName>
        <fullName evidence="2">Uncharacterized protein</fullName>
    </submittedName>
</protein>
<reference evidence="2 3" key="1">
    <citation type="submission" date="2023-07" db="EMBL/GenBank/DDBJ databases">
        <title>Sorghum-associated microbial communities from plants grown in Nebraska, USA.</title>
        <authorList>
            <person name="Schachtman D."/>
        </authorList>
    </citation>
    <scope>NUCLEOTIDE SEQUENCE [LARGE SCALE GENOMIC DNA]</scope>
    <source>
        <strain evidence="2 3">3773</strain>
    </source>
</reference>
<dbReference type="Proteomes" id="UP001255185">
    <property type="component" value="Unassembled WGS sequence"/>
</dbReference>
<evidence type="ECO:0000313" key="3">
    <source>
        <dbReference type="Proteomes" id="UP001255185"/>
    </source>
</evidence>